<sequence>MSQIAAVIPSTTDYSAPPVLLPYQQEWIADKSQLKIVEKSRRTGLTWAEAADNVLIAAAEKAAGGQNVYYIGYNQDMGIEYIEACAMWAKAFNYAACEMEEGIWGEGEEDKHIKTFTIRFPDSGHRIVALSSRPANLRGKQGVVVIDEAAFHEQLGELLKAALALLIWGGMVRVISTHNGEGNDFNELIQEIRAGKRAGSVHRIDFRSAVDQGLYQRVCLRLGRAWDAEEESKWIGSVYKFYGTAADEELDVIPSQGSGTYLPRGIVERCMRTDIPVLRWGCDNKFATLPDHIRQAEARDWCKENLEPLLIKLDSKRAHYLGEDFARSGDLTVMFPLAELQSLRYRAPFVLELKNVPFKEQELILFYILDRLPRLAGVKMDARGNGQYLAEVTVQKYGERVEAIMLSESWYRDEMPRFKSFFEDGTIEVPQDADHMDDYRAVKMTKGIAKVPEGRTEGKDGNMRHGDAAVALALAISATRIEAGEYACHRITPATTKDLPRLIKQTAGFGRTKGAW</sequence>
<evidence type="ECO:0008006" key="3">
    <source>
        <dbReference type="Google" id="ProtNLM"/>
    </source>
</evidence>
<dbReference type="InterPro" id="IPR012036">
    <property type="entry name" value="Phage_Mu_Gp28"/>
</dbReference>
<gene>
    <name evidence="1" type="ORF">GMLC_14710</name>
</gene>
<evidence type="ECO:0000313" key="2">
    <source>
        <dbReference type="Proteomes" id="UP000587586"/>
    </source>
</evidence>
<reference evidence="2" key="1">
    <citation type="submission" date="2020-06" db="EMBL/GenBank/DDBJ databases">
        <title>Draft genomic sequecing of Geomonas sp. Red745.</title>
        <authorList>
            <person name="Itoh H."/>
            <person name="Xu Z.X."/>
            <person name="Ushijima N."/>
            <person name="Masuda Y."/>
            <person name="Shiratori Y."/>
            <person name="Senoo K."/>
        </authorList>
    </citation>
    <scope>NUCLEOTIDE SEQUENCE [LARGE SCALE GENOMIC DNA]</scope>
    <source>
        <strain evidence="2">Red745</strain>
    </source>
</reference>
<accession>A0A6V8N5Q4</accession>
<protein>
    <recommendedName>
        <fullName evidence="3">Mu-like prophage FluMu protein gp28</fullName>
    </recommendedName>
</protein>
<dbReference type="Gene3D" id="3.40.50.300">
    <property type="entry name" value="P-loop containing nucleotide triphosphate hydrolases"/>
    <property type="match status" value="1"/>
</dbReference>
<proteinExistence type="predicted"/>
<dbReference type="PIRSF" id="PIRSF007056">
    <property type="entry name" value="UCP007056"/>
    <property type="match status" value="1"/>
</dbReference>
<organism evidence="1 2">
    <name type="scientific">Geomonas limicola</name>
    <dbReference type="NCBI Taxonomy" id="2740186"/>
    <lineage>
        <taxon>Bacteria</taxon>
        <taxon>Pseudomonadati</taxon>
        <taxon>Thermodesulfobacteriota</taxon>
        <taxon>Desulfuromonadia</taxon>
        <taxon>Geobacterales</taxon>
        <taxon>Geobacteraceae</taxon>
        <taxon>Geomonas</taxon>
    </lineage>
</organism>
<dbReference type="RefSeq" id="WP_198424465.1">
    <property type="nucleotide sequence ID" value="NZ_BLXZ01000003.1"/>
</dbReference>
<dbReference type="Proteomes" id="UP000587586">
    <property type="component" value="Unassembled WGS sequence"/>
</dbReference>
<dbReference type="AlphaFoldDB" id="A0A6V8N5Q4"/>
<name>A0A6V8N5Q4_9BACT</name>
<dbReference type="Gene3D" id="3.30.420.240">
    <property type="match status" value="1"/>
</dbReference>
<keyword evidence="2" id="KW-1185">Reference proteome</keyword>
<dbReference type="EMBL" id="BLXZ01000003">
    <property type="protein sequence ID" value="GFO67892.1"/>
    <property type="molecule type" value="Genomic_DNA"/>
</dbReference>
<comment type="caution">
    <text evidence="1">The sequence shown here is derived from an EMBL/GenBank/DDBJ whole genome shotgun (WGS) entry which is preliminary data.</text>
</comment>
<evidence type="ECO:0000313" key="1">
    <source>
        <dbReference type="EMBL" id="GFO67892.1"/>
    </source>
</evidence>
<dbReference type="InterPro" id="IPR027417">
    <property type="entry name" value="P-loop_NTPase"/>
</dbReference>